<name>A0AAE9ZNR6_9CAUD</name>
<evidence type="ECO:0000256" key="2">
    <source>
        <dbReference type="SAM" id="MobiDB-lite"/>
    </source>
</evidence>
<feature type="compositionally biased region" description="Polar residues" evidence="2">
    <location>
        <begin position="140"/>
        <end position="149"/>
    </location>
</feature>
<dbReference type="EMBL" id="OQ190478">
    <property type="protein sequence ID" value="WDS51642.1"/>
    <property type="molecule type" value="Genomic_DNA"/>
</dbReference>
<proteinExistence type="predicted"/>
<evidence type="ECO:0000313" key="3">
    <source>
        <dbReference type="EMBL" id="WDS51642.1"/>
    </source>
</evidence>
<evidence type="ECO:0000313" key="4">
    <source>
        <dbReference type="Proteomes" id="UP001215092"/>
    </source>
</evidence>
<feature type="region of interest" description="Disordered" evidence="2">
    <location>
        <begin position="124"/>
        <end position="170"/>
    </location>
</feature>
<keyword evidence="1" id="KW-0175">Coiled coil</keyword>
<sequence length="170" mass="18042">MSDTAPNTDAPTTDESKETPEHPWGDDFDPARAWKALTSAREAEKELKAKLSKFEQAEQERADAEKTELEKLQARLEKAEQAAKDAARNAVLAKSGLPEELHAFVTGETDEAIAEQITKLTAALGASGKGDEDKADDPAPTTSRPQSALTPGHGGDEATFDADAIVAASL</sequence>
<feature type="compositionally biased region" description="Low complexity" evidence="2">
    <location>
        <begin position="1"/>
        <end position="13"/>
    </location>
</feature>
<organism evidence="3 4">
    <name type="scientific">Microbacterium phage Barnstormer</name>
    <dbReference type="NCBI Taxonomy" id="3028491"/>
    <lineage>
        <taxon>Viruses</taxon>
        <taxon>Duplodnaviria</taxon>
        <taxon>Heunggongvirae</taxon>
        <taxon>Uroviricota</taxon>
        <taxon>Caudoviricetes</taxon>
        <taxon>Casidaviridae</taxon>
        <taxon>Barnstormervirus</taxon>
        <taxon>Barnstormervirus barnstormer</taxon>
    </lineage>
</organism>
<accession>A0AAE9ZNR6</accession>
<reference evidence="3 4" key="1">
    <citation type="submission" date="2023-01" db="EMBL/GenBank/DDBJ databases">
        <authorList>
            <person name="Edelman T.J."/>
            <person name="Baldwin A.R."/>
            <person name="Chauncey H.A."/>
            <person name="Connelly K.A."/>
            <person name="Daniel I."/>
            <person name="Fitzgerald E.B."/>
            <person name="McKinney B.E."/>
            <person name="Murray D.M."/>
            <person name="Parshall S."/>
            <person name="Stokes L.T."/>
            <person name="Tanaka K.N."/>
            <person name="Vinson E.C."/>
            <person name="Klevikis C."/>
            <person name="Temple L."/>
            <person name="Rinehart C.A."/>
            <person name="Garlena R.A."/>
            <person name="Russell D.A."/>
            <person name="Jacobs-Sera D."/>
            <person name="Hatfull G.F."/>
        </authorList>
    </citation>
    <scope>NUCLEOTIDE SEQUENCE [LARGE SCALE GENOMIC DNA]</scope>
</reference>
<dbReference type="Proteomes" id="UP001215092">
    <property type="component" value="Segment"/>
</dbReference>
<feature type="region of interest" description="Disordered" evidence="2">
    <location>
        <begin position="1"/>
        <end position="30"/>
    </location>
</feature>
<gene>
    <name evidence="3" type="primary">5</name>
    <name evidence="3" type="ORF">SEA_BARNSTORMER_5</name>
</gene>
<feature type="compositionally biased region" description="Basic and acidic residues" evidence="2">
    <location>
        <begin position="14"/>
        <end position="30"/>
    </location>
</feature>
<protein>
    <submittedName>
        <fullName evidence="3">Scaffolding protein</fullName>
    </submittedName>
</protein>
<keyword evidence="4" id="KW-1185">Reference proteome</keyword>
<evidence type="ECO:0000256" key="1">
    <source>
        <dbReference type="SAM" id="Coils"/>
    </source>
</evidence>
<feature type="coiled-coil region" evidence="1">
    <location>
        <begin position="37"/>
        <end position="89"/>
    </location>
</feature>